<keyword evidence="1" id="KW-0812">Transmembrane</keyword>
<dbReference type="GO" id="GO:0008233">
    <property type="term" value="F:peptidase activity"/>
    <property type="evidence" value="ECO:0007669"/>
    <property type="project" value="UniProtKB-KW"/>
</dbReference>
<feature type="transmembrane region" description="Helical" evidence="1">
    <location>
        <begin position="94"/>
        <end position="113"/>
    </location>
</feature>
<organism evidence="3 4">
    <name type="scientific">Clostridium punense</name>
    <dbReference type="NCBI Taxonomy" id="1054297"/>
    <lineage>
        <taxon>Bacteria</taxon>
        <taxon>Bacillati</taxon>
        <taxon>Bacillota</taxon>
        <taxon>Clostridia</taxon>
        <taxon>Eubacteriales</taxon>
        <taxon>Clostridiaceae</taxon>
        <taxon>Clostridium</taxon>
    </lineage>
</organism>
<keyword evidence="1" id="KW-1133">Transmembrane helix</keyword>
<feature type="transmembrane region" description="Helical" evidence="1">
    <location>
        <begin position="159"/>
        <end position="176"/>
    </location>
</feature>
<evidence type="ECO:0000313" key="4">
    <source>
        <dbReference type="Proteomes" id="UP001519308"/>
    </source>
</evidence>
<gene>
    <name evidence="3" type="ORF">J2Z44_003899</name>
</gene>
<feature type="transmembrane region" description="Helical" evidence="1">
    <location>
        <begin position="125"/>
        <end position="147"/>
    </location>
</feature>
<feature type="transmembrane region" description="Helical" evidence="1">
    <location>
        <begin position="54"/>
        <end position="73"/>
    </location>
</feature>
<evidence type="ECO:0000259" key="2">
    <source>
        <dbReference type="Pfam" id="PF02517"/>
    </source>
</evidence>
<accession>A0ABS4KBQ5</accession>
<sequence>MRSIFQNDKSYGDNLKLYTTKDGLLSLFLFGIIIFMYSILAILDIKVTFVKNNILIMGCIFNILLILITILFVKFRKQTLDTIGIYKGNWKKSCCIGSILAIILFFNNCGSYLLQGSKLIDIGNILPLVIYFFFVALSEEIVFRGYISTRLCGIIKRQWVAIIATGLLFMLMHFPYRMIAYGMSLKALTINNLFWLIDLFFTHIILNYIYMKTNSLYGAIIPHWIADLASSIVDK</sequence>
<dbReference type="GO" id="GO:0006508">
    <property type="term" value="P:proteolysis"/>
    <property type="evidence" value="ECO:0007669"/>
    <property type="project" value="UniProtKB-KW"/>
</dbReference>
<protein>
    <submittedName>
        <fullName evidence="3">Membrane protease YdiL (CAAX protease family)</fullName>
    </submittedName>
</protein>
<reference evidence="3 4" key="1">
    <citation type="submission" date="2021-03" db="EMBL/GenBank/DDBJ databases">
        <title>Genomic Encyclopedia of Type Strains, Phase IV (KMG-IV): sequencing the most valuable type-strain genomes for metagenomic binning, comparative biology and taxonomic classification.</title>
        <authorList>
            <person name="Goeker M."/>
        </authorList>
    </citation>
    <scope>NUCLEOTIDE SEQUENCE [LARGE SCALE GENOMIC DNA]</scope>
    <source>
        <strain evidence="3 4">DSM 28650</strain>
    </source>
</reference>
<dbReference type="Pfam" id="PF02517">
    <property type="entry name" value="Rce1-like"/>
    <property type="match status" value="1"/>
</dbReference>
<dbReference type="InterPro" id="IPR003675">
    <property type="entry name" value="Rce1/LyrA-like_dom"/>
</dbReference>
<comment type="caution">
    <text evidence="3">The sequence shown here is derived from an EMBL/GenBank/DDBJ whole genome shotgun (WGS) entry which is preliminary data.</text>
</comment>
<name>A0ABS4KBQ5_9CLOT</name>
<dbReference type="RefSeq" id="WP_021284721.1">
    <property type="nucleotide sequence ID" value="NZ_JAGGLL010000047.1"/>
</dbReference>
<feature type="domain" description="CAAX prenyl protease 2/Lysostaphin resistance protein A-like" evidence="2">
    <location>
        <begin position="124"/>
        <end position="228"/>
    </location>
</feature>
<proteinExistence type="predicted"/>
<keyword evidence="3" id="KW-0378">Hydrolase</keyword>
<evidence type="ECO:0000313" key="3">
    <source>
        <dbReference type="EMBL" id="MBP2024049.1"/>
    </source>
</evidence>
<dbReference type="EMBL" id="JAGGLL010000047">
    <property type="protein sequence ID" value="MBP2024049.1"/>
    <property type="molecule type" value="Genomic_DNA"/>
</dbReference>
<dbReference type="Proteomes" id="UP001519308">
    <property type="component" value="Unassembled WGS sequence"/>
</dbReference>
<keyword evidence="4" id="KW-1185">Reference proteome</keyword>
<feature type="transmembrane region" description="Helical" evidence="1">
    <location>
        <begin position="188"/>
        <end position="210"/>
    </location>
</feature>
<keyword evidence="3" id="KW-0645">Protease</keyword>
<evidence type="ECO:0000256" key="1">
    <source>
        <dbReference type="SAM" id="Phobius"/>
    </source>
</evidence>
<keyword evidence="1" id="KW-0472">Membrane</keyword>
<feature type="transmembrane region" description="Helical" evidence="1">
    <location>
        <begin position="24"/>
        <end position="42"/>
    </location>
</feature>